<accession>A0ACC8XIX4</accession>
<proteinExistence type="predicted"/>
<dbReference type="EMBL" id="LJHD01000060">
    <property type="protein sequence ID" value="ONI45444.1"/>
    <property type="molecule type" value="Genomic_DNA"/>
</dbReference>
<gene>
    <name evidence="1" type="ORF">AN640_04520</name>
</gene>
<reference evidence="1" key="1">
    <citation type="submission" date="2016-08" db="EMBL/GenBank/DDBJ databases">
        <authorList>
            <person name="Ngugi D.K."/>
            <person name="Miyake S."/>
            <person name="Stingl U."/>
        </authorList>
    </citation>
    <scope>NUCLEOTIDE SEQUENCE</scope>
    <source>
        <strain evidence="1">SCG-D08WGA-EpuloA1</strain>
    </source>
</reference>
<comment type="caution">
    <text evidence="1">The sequence shown here is derived from an EMBL/GenBank/DDBJ whole genome shotgun (WGS) entry which is preliminary data.</text>
</comment>
<dbReference type="Proteomes" id="UP000188637">
    <property type="component" value="Unassembled WGS sequence"/>
</dbReference>
<keyword evidence="2" id="KW-1185">Reference proteome</keyword>
<evidence type="ECO:0000313" key="2">
    <source>
        <dbReference type="Proteomes" id="UP000188637"/>
    </source>
</evidence>
<evidence type="ECO:0000313" key="1">
    <source>
        <dbReference type="EMBL" id="ONI45444.1"/>
    </source>
</evidence>
<protein>
    <submittedName>
        <fullName evidence="1">Uncharacterized protein</fullName>
    </submittedName>
</protein>
<name>A0ACC8XIX4_9FIRM</name>
<organism evidence="1 2">
    <name type="scientific">Candidatus Epulonipiscium fishelsonii</name>
    <dbReference type="NCBI Taxonomy" id="77094"/>
    <lineage>
        <taxon>Bacteria</taxon>
        <taxon>Bacillati</taxon>
        <taxon>Bacillota</taxon>
        <taxon>Clostridia</taxon>
        <taxon>Lachnospirales</taxon>
        <taxon>Lachnospiraceae</taxon>
        <taxon>Candidatus Epulonipiscium</taxon>
    </lineage>
</organism>
<sequence length="112" mass="12798">MISVTIYRVNSEIYRFKVIGHAGYGAKGFDIVCAGVSTLVFTTINSIHHFINEPMKENKIDKKKGIIDYTFPNIKNGKYCEKTSLLLESMVLGLKSMENMYGEYIKIEHKLK</sequence>